<dbReference type="InterPro" id="IPR051289">
    <property type="entry name" value="LAGLIDADG_Endonuclease"/>
</dbReference>
<feature type="domain" description="Homing endonuclease LAGLIDADG" evidence="1">
    <location>
        <begin position="9"/>
        <end position="111"/>
    </location>
</feature>
<dbReference type="Gene3D" id="3.10.28.10">
    <property type="entry name" value="Homing endonucleases"/>
    <property type="match status" value="1"/>
</dbReference>
<reference evidence="2 3" key="1">
    <citation type="journal article" date="2016" name="Nat. Commun.">
        <title>Thousands of microbial genomes shed light on interconnected biogeochemical processes in an aquifer system.</title>
        <authorList>
            <person name="Anantharaman K."/>
            <person name="Brown C.T."/>
            <person name="Hug L.A."/>
            <person name="Sharon I."/>
            <person name="Castelle C.J."/>
            <person name="Probst A.J."/>
            <person name="Thomas B.C."/>
            <person name="Singh A."/>
            <person name="Wilkins M.J."/>
            <person name="Karaoz U."/>
            <person name="Brodie E.L."/>
            <person name="Williams K.H."/>
            <person name="Hubbard S.S."/>
            <person name="Banfield J.F."/>
        </authorList>
    </citation>
    <scope>NUCLEOTIDE SEQUENCE [LARGE SCALE GENOMIC DNA]</scope>
</reference>
<dbReference type="SUPFAM" id="SSF55608">
    <property type="entry name" value="Homing endonucleases"/>
    <property type="match status" value="1"/>
</dbReference>
<organism evidence="2 3">
    <name type="scientific">Candidatus Daviesbacteria bacterium RIFCSPHIGHO2_02_FULL_36_13</name>
    <dbReference type="NCBI Taxonomy" id="1797768"/>
    <lineage>
        <taxon>Bacteria</taxon>
        <taxon>Candidatus Daviesiibacteriota</taxon>
    </lineage>
</organism>
<dbReference type="InterPro" id="IPR004860">
    <property type="entry name" value="LAGLIDADG_dom"/>
</dbReference>
<sequence length="162" mass="18845">MNLLSDDYLVGFTEGEGMFYIGIVPSKETKTHWQVIYFFKVSQNPIGIEVLNQFKDRLGCGYIKQNSQTDKTDKSLAYVVRDFPSLRDKVIPFFEGKLLIKKDAFRKFKQVLKLVEEKQQFSVPGITKILEIAYSMNTQKRKVEKQVILESYMKLESSQAIR</sequence>
<dbReference type="InterPro" id="IPR027434">
    <property type="entry name" value="Homing_endonucl"/>
</dbReference>
<dbReference type="PANTHER" id="PTHR36181">
    <property type="entry name" value="INTRON-ENCODED ENDONUCLEASE AI3-RELATED"/>
    <property type="match status" value="1"/>
</dbReference>
<accession>A0A1F5JXB3</accession>
<name>A0A1F5JXB3_9BACT</name>
<gene>
    <name evidence="2" type="ORF">A3C59_03855</name>
</gene>
<dbReference type="Proteomes" id="UP000176902">
    <property type="component" value="Unassembled WGS sequence"/>
</dbReference>
<evidence type="ECO:0000313" key="3">
    <source>
        <dbReference type="Proteomes" id="UP000176902"/>
    </source>
</evidence>
<dbReference type="EMBL" id="MFCV01000011">
    <property type="protein sequence ID" value="OGE33279.1"/>
    <property type="molecule type" value="Genomic_DNA"/>
</dbReference>
<dbReference type="GO" id="GO:0004519">
    <property type="term" value="F:endonuclease activity"/>
    <property type="evidence" value="ECO:0007669"/>
    <property type="project" value="InterPro"/>
</dbReference>
<comment type="caution">
    <text evidence="2">The sequence shown here is derived from an EMBL/GenBank/DDBJ whole genome shotgun (WGS) entry which is preliminary data.</text>
</comment>
<proteinExistence type="predicted"/>
<evidence type="ECO:0000313" key="2">
    <source>
        <dbReference type="EMBL" id="OGE33279.1"/>
    </source>
</evidence>
<dbReference type="PANTHER" id="PTHR36181:SF4">
    <property type="entry name" value="LAGLIDADG ENDONUCLEASE"/>
    <property type="match status" value="1"/>
</dbReference>
<dbReference type="AlphaFoldDB" id="A0A1F5JXB3"/>
<evidence type="ECO:0000259" key="1">
    <source>
        <dbReference type="Pfam" id="PF00961"/>
    </source>
</evidence>
<protein>
    <recommendedName>
        <fullName evidence="1">Homing endonuclease LAGLIDADG domain-containing protein</fullName>
    </recommendedName>
</protein>
<dbReference type="Pfam" id="PF00961">
    <property type="entry name" value="LAGLIDADG_1"/>
    <property type="match status" value="1"/>
</dbReference>